<dbReference type="GO" id="GO:0005886">
    <property type="term" value="C:plasma membrane"/>
    <property type="evidence" value="ECO:0007669"/>
    <property type="project" value="TreeGrafter"/>
</dbReference>
<evidence type="ECO:0000256" key="1">
    <source>
        <dbReference type="SAM" id="MobiDB-lite"/>
    </source>
</evidence>
<dbReference type="Pfam" id="PF00873">
    <property type="entry name" value="ACR_tran"/>
    <property type="match status" value="1"/>
</dbReference>
<dbReference type="EMBL" id="LR536451">
    <property type="protein sequence ID" value="VFU16292.1"/>
    <property type="molecule type" value="Genomic_DNA"/>
</dbReference>
<protein>
    <submittedName>
        <fullName evidence="2">Uncharacterized protein</fullName>
    </submittedName>
</protein>
<proteinExistence type="predicted"/>
<dbReference type="Proteomes" id="UP000294360">
    <property type="component" value="Plasmid 2"/>
</dbReference>
<dbReference type="PANTHER" id="PTHR32063:SF24">
    <property type="entry name" value="CATION EFFLUX SYSTEM (ACRB_ACRD_ACRF FAMILY)"/>
    <property type="match status" value="1"/>
</dbReference>
<reference evidence="2 3" key="1">
    <citation type="submission" date="2019-03" db="EMBL/GenBank/DDBJ databases">
        <authorList>
            <person name="Kox A.R. M."/>
        </authorList>
    </citation>
    <scope>NUCLEOTIDE SEQUENCE [LARGE SCALE GENOMIC DNA]</scope>
    <source>
        <strain evidence="2">MTUNDRAET4 annotated genome</strain>
        <plasmid evidence="3">2</plasmid>
    </source>
</reference>
<dbReference type="PANTHER" id="PTHR32063">
    <property type="match status" value="1"/>
</dbReference>
<sequence>MPIDAVPDITNNQVQINTIAPALSPNDIEKQVTYPIETALAGTPGLLYTRSLSRNGFSQITAVFGDDVDIYFARQQVNERMNEARAILPPAPSRAWDLSPPDLARSTCGRSVISLGATARASRMANQAGRATGATSPLRAGSSPPISSARPTCAPFRIGSFVRS</sequence>
<dbReference type="Gene3D" id="3.30.70.1430">
    <property type="entry name" value="Multidrug efflux transporter AcrB pore domain"/>
    <property type="match status" value="1"/>
</dbReference>
<dbReference type="AlphaFoldDB" id="A0A4U8Z7H1"/>
<geneLocation type="plasmid" evidence="2 3">
    <name>2</name>
</geneLocation>
<keyword evidence="2" id="KW-0614">Plasmid</keyword>
<dbReference type="SUPFAM" id="SSF82693">
    <property type="entry name" value="Multidrug efflux transporter AcrB pore domain, PN1, PN2, PC1 and PC2 subdomains"/>
    <property type="match status" value="1"/>
</dbReference>
<dbReference type="GO" id="GO:0042910">
    <property type="term" value="F:xenobiotic transmembrane transporter activity"/>
    <property type="evidence" value="ECO:0007669"/>
    <property type="project" value="TreeGrafter"/>
</dbReference>
<gene>
    <name evidence="2" type="ORF">MTUNDRAET4_0036</name>
</gene>
<feature type="region of interest" description="Disordered" evidence="1">
    <location>
        <begin position="124"/>
        <end position="149"/>
    </location>
</feature>
<organism evidence="2 3">
    <name type="scientific">Methylocella tundrae</name>
    <dbReference type="NCBI Taxonomy" id="227605"/>
    <lineage>
        <taxon>Bacteria</taxon>
        <taxon>Pseudomonadati</taxon>
        <taxon>Pseudomonadota</taxon>
        <taxon>Alphaproteobacteria</taxon>
        <taxon>Hyphomicrobiales</taxon>
        <taxon>Beijerinckiaceae</taxon>
        <taxon>Methylocella</taxon>
    </lineage>
</organism>
<dbReference type="InterPro" id="IPR001036">
    <property type="entry name" value="Acrflvin-R"/>
</dbReference>
<name>A0A4U8Z7H1_METTU</name>
<evidence type="ECO:0000313" key="3">
    <source>
        <dbReference type="Proteomes" id="UP000294360"/>
    </source>
</evidence>
<evidence type="ECO:0000313" key="2">
    <source>
        <dbReference type="EMBL" id="VFU16292.1"/>
    </source>
</evidence>
<dbReference type="KEGG" id="mtun:MTUNDRAET4_0036.1"/>
<accession>A0A4U8Z7H1</accession>